<organism evidence="9 10">
    <name type="scientific">Metallosphaera yellowstonensis MK1</name>
    <dbReference type="NCBI Taxonomy" id="671065"/>
    <lineage>
        <taxon>Archaea</taxon>
        <taxon>Thermoproteota</taxon>
        <taxon>Thermoprotei</taxon>
        <taxon>Sulfolobales</taxon>
        <taxon>Sulfolobaceae</taxon>
        <taxon>Metallosphaera</taxon>
    </lineage>
</organism>
<dbReference type="GO" id="GO:0000166">
    <property type="term" value="F:nucleotide binding"/>
    <property type="evidence" value="ECO:0007669"/>
    <property type="project" value="InterPro"/>
</dbReference>
<evidence type="ECO:0000313" key="10">
    <source>
        <dbReference type="Proteomes" id="UP000003980"/>
    </source>
</evidence>
<keyword evidence="10" id="KW-1185">Reference proteome</keyword>
<dbReference type="SUPFAM" id="SSF56672">
    <property type="entry name" value="DNA/RNA polymerases"/>
    <property type="match status" value="1"/>
</dbReference>
<evidence type="ECO:0000256" key="4">
    <source>
        <dbReference type="ARBA" id="ARBA00022695"/>
    </source>
</evidence>
<dbReference type="GO" id="GO:0003677">
    <property type="term" value="F:DNA binding"/>
    <property type="evidence" value="ECO:0007669"/>
    <property type="project" value="UniProtKB-KW"/>
</dbReference>
<proteinExistence type="inferred from homology"/>
<dbReference type="InterPro" id="IPR023211">
    <property type="entry name" value="DNA_pol_palm_dom_sf"/>
</dbReference>
<gene>
    <name evidence="9" type="ORF">MetMK1DRAFT_00025350</name>
</gene>
<dbReference type="PANTHER" id="PTHR10322">
    <property type="entry name" value="DNA POLYMERASE CATALYTIC SUBUNIT"/>
    <property type="match status" value="1"/>
</dbReference>
<dbReference type="EMBL" id="JH597770">
    <property type="protein sequence ID" value="EHP68112.1"/>
    <property type="molecule type" value="Genomic_DNA"/>
</dbReference>
<comment type="catalytic activity">
    <reaction evidence="7">
        <text>DNA(n) + a 2'-deoxyribonucleoside 5'-triphosphate = DNA(n+1) + diphosphate</text>
        <dbReference type="Rhea" id="RHEA:22508"/>
        <dbReference type="Rhea" id="RHEA-COMP:17339"/>
        <dbReference type="Rhea" id="RHEA-COMP:17340"/>
        <dbReference type="ChEBI" id="CHEBI:33019"/>
        <dbReference type="ChEBI" id="CHEBI:61560"/>
        <dbReference type="ChEBI" id="CHEBI:173112"/>
        <dbReference type="EC" id="2.7.7.7"/>
    </reaction>
</comment>
<keyword evidence="3" id="KW-0808">Transferase</keyword>
<reference evidence="9 10" key="1">
    <citation type="submission" date="2012-01" db="EMBL/GenBank/DDBJ databases">
        <title>Improved High-Quality Draft sequence of Metallosphaera yellowstonensis MK1.</title>
        <authorList>
            <consortium name="US DOE Joint Genome Institute"/>
            <person name="Lucas S."/>
            <person name="Han J."/>
            <person name="Cheng J.-F."/>
            <person name="Goodwin L."/>
            <person name="Pitluck S."/>
            <person name="Peters L."/>
            <person name="Teshima H."/>
            <person name="Detter J.C."/>
            <person name="Han C."/>
            <person name="Tapia R."/>
            <person name="Land M."/>
            <person name="Hauser L."/>
            <person name="Kyrpides N."/>
            <person name="Kozubal M."/>
            <person name="Macur R.E."/>
            <person name="Jay Z."/>
            <person name="Inskeep W."/>
            <person name="Woyke T."/>
        </authorList>
    </citation>
    <scope>NUCLEOTIDE SEQUENCE [LARGE SCALE GENOMIC DNA]</scope>
    <source>
        <strain evidence="9 10">MK1</strain>
    </source>
</reference>
<evidence type="ECO:0000256" key="5">
    <source>
        <dbReference type="ARBA" id="ARBA00022932"/>
    </source>
</evidence>
<evidence type="ECO:0000313" key="9">
    <source>
        <dbReference type="EMBL" id="EHP68112.1"/>
    </source>
</evidence>
<keyword evidence="5" id="KW-0239">DNA-directed DNA polymerase</keyword>
<dbReference type="SMART" id="SM00486">
    <property type="entry name" value="POLBc"/>
    <property type="match status" value="1"/>
</dbReference>
<comment type="similarity">
    <text evidence="1">Belongs to the DNA polymerase type-B family.</text>
</comment>
<dbReference type="STRING" id="671065.MetMK1DRAFT_00025350"/>
<dbReference type="eggNOG" id="arCOG00329">
    <property type="taxonomic scope" value="Archaea"/>
</dbReference>
<dbReference type="InterPro" id="IPR043502">
    <property type="entry name" value="DNA/RNA_pol_sf"/>
</dbReference>
<evidence type="ECO:0000256" key="6">
    <source>
        <dbReference type="ARBA" id="ARBA00023125"/>
    </source>
</evidence>
<dbReference type="GO" id="GO:0006261">
    <property type="term" value="P:DNA-templated DNA replication"/>
    <property type="evidence" value="ECO:0007669"/>
    <property type="project" value="TreeGrafter"/>
</dbReference>
<dbReference type="Pfam" id="PF00136">
    <property type="entry name" value="DNA_pol_B"/>
    <property type="match status" value="1"/>
</dbReference>
<evidence type="ECO:0000256" key="3">
    <source>
        <dbReference type="ARBA" id="ARBA00022679"/>
    </source>
</evidence>
<dbReference type="Gene3D" id="3.90.1600.10">
    <property type="entry name" value="Palm domain of DNA polymerase"/>
    <property type="match status" value="1"/>
</dbReference>
<dbReference type="OrthoDB" id="8639at2157"/>
<name>H2C7I6_9CREN</name>
<dbReference type="GO" id="GO:0003887">
    <property type="term" value="F:DNA-directed DNA polymerase activity"/>
    <property type="evidence" value="ECO:0007669"/>
    <property type="project" value="UniProtKB-KW"/>
</dbReference>
<keyword evidence="4" id="KW-0548">Nucleotidyltransferase</keyword>
<keyword evidence="6" id="KW-0238">DNA-binding</keyword>
<dbReference type="Proteomes" id="UP000003980">
    <property type="component" value="Unassembled WGS sequence"/>
</dbReference>
<dbReference type="InterPro" id="IPR006134">
    <property type="entry name" value="DNA-dir_DNA_pol_B_multi_dom"/>
</dbReference>
<dbReference type="Gene3D" id="1.10.287.690">
    <property type="entry name" value="Helix hairpin bin"/>
    <property type="match status" value="1"/>
</dbReference>
<dbReference type="PANTHER" id="PTHR10322:SF23">
    <property type="entry name" value="DNA POLYMERASE DELTA CATALYTIC SUBUNIT"/>
    <property type="match status" value="1"/>
</dbReference>
<dbReference type="InterPro" id="IPR050240">
    <property type="entry name" value="DNA_pol_type-B"/>
</dbReference>
<feature type="domain" description="DNA-directed DNA polymerase family B multifunctional" evidence="8">
    <location>
        <begin position="235"/>
        <end position="405"/>
    </location>
</feature>
<accession>H2C7I6</accession>
<dbReference type="RefSeq" id="WP_009074197.1">
    <property type="nucleotide sequence ID" value="NZ_JH597770.1"/>
</dbReference>
<dbReference type="HOGENOM" id="CLU_491446_0_0_2"/>
<protein>
    <recommendedName>
        <fullName evidence="2">DNA-directed DNA polymerase</fullName>
        <ecNumber evidence="2">2.7.7.7</ecNumber>
    </recommendedName>
</protein>
<sequence length="562" mass="64635">MEGYVVDILPGAGSATLILNGFKTVEVKTTFPIYIETRDPDRVAQHPDVVYYEGEQWRYLDGREVTLHRFELRDLRAYYHLSKRYRVLNELPTVLSQTLFRLGALPFRKVSIRRGEVEIVKDELDLSELSIASVVTEDWFGPSPTGHKFRANLNGREMTGDLDDLSLRADVAECMGRACHKIRASVKLNMEEKRAPVSVKGLIEWSYVSRTPVRELMRATIGKALTTNEAWVAFKRRVIIPDVVPRVEKERNLEQLRSVDKGGLVLFPKLGCFNDVVQVDFSSLYPSIIIKYNISAETVDACHDVVTEIGHDLCYKEKGIVPEALEWLVNRKEYLKSVDPERAEAVKWILVASFGYLGYRNSKFGKIEAYELVTHFARKTLRNALEIASERGLEVIHGIVDSLMVKGRDVDDFVREVQERTGFKLKAEPMSWVVLTSRRDGNPYPMRYFGRTSDGVKMKGVIRDNMPNLVKDFLEDLRKLMSSASDCEELMTLRAEVMRLLRGYLERVVSGEPRDYVVWVKGIPYVRGVRGFYDARNGFLGRDLEYYRQYLSRTVRVVYPWL</sequence>
<evidence type="ECO:0000256" key="7">
    <source>
        <dbReference type="ARBA" id="ARBA00049244"/>
    </source>
</evidence>
<dbReference type="InterPro" id="IPR006172">
    <property type="entry name" value="DNA-dir_DNA_pol_B"/>
</dbReference>
<dbReference type="AlphaFoldDB" id="H2C7I6"/>
<evidence type="ECO:0000256" key="1">
    <source>
        <dbReference type="ARBA" id="ARBA00005755"/>
    </source>
</evidence>
<dbReference type="EC" id="2.7.7.7" evidence="2"/>
<evidence type="ECO:0000256" key="2">
    <source>
        <dbReference type="ARBA" id="ARBA00012417"/>
    </source>
</evidence>
<evidence type="ECO:0000259" key="8">
    <source>
        <dbReference type="Pfam" id="PF00136"/>
    </source>
</evidence>